<dbReference type="Gene3D" id="3.40.980.10">
    <property type="entry name" value="MoaB/Mog-like domain"/>
    <property type="match status" value="1"/>
</dbReference>
<dbReference type="PATRIC" id="fig|1172190.3.peg.1194"/>
<dbReference type="eggNOG" id="COG0303">
    <property type="taxonomic scope" value="Bacteria"/>
</dbReference>
<organism evidence="8 9">
    <name type="scientific">Sulfurimonas hongkongensis</name>
    <dbReference type="NCBI Taxonomy" id="1172190"/>
    <lineage>
        <taxon>Bacteria</taxon>
        <taxon>Pseudomonadati</taxon>
        <taxon>Campylobacterota</taxon>
        <taxon>Epsilonproteobacteria</taxon>
        <taxon>Campylobacterales</taxon>
        <taxon>Sulfurimonadaceae</taxon>
        <taxon>Sulfurimonas</taxon>
    </lineage>
</organism>
<dbReference type="RefSeq" id="WP_021287494.1">
    <property type="nucleotide sequence ID" value="NZ_AUPZ01000007.1"/>
</dbReference>
<dbReference type="EMBL" id="AUPZ01000007">
    <property type="protein sequence ID" value="EQB39572.1"/>
    <property type="molecule type" value="Genomic_DNA"/>
</dbReference>
<dbReference type="UniPathway" id="UPA00344"/>
<feature type="domain" description="MoaB/Mog" evidence="7">
    <location>
        <begin position="173"/>
        <end position="310"/>
    </location>
</feature>
<dbReference type="GO" id="GO:0061599">
    <property type="term" value="F:molybdopterin molybdotransferase activity"/>
    <property type="evidence" value="ECO:0007669"/>
    <property type="project" value="UniProtKB-UniRule"/>
</dbReference>
<dbReference type="Gene3D" id="2.40.340.10">
    <property type="entry name" value="MoeA, C-terminal, domain IV"/>
    <property type="match status" value="1"/>
</dbReference>
<keyword evidence="6" id="KW-0460">Magnesium</keyword>
<comment type="caution">
    <text evidence="8">The sequence shown here is derived from an EMBL/GenBank/DDBJ whole genome shotgun (WGS) entry which is preliminary data.</text>
</comment>
<dbReference type="SUPFAM" id="SSF53218">
    <property type="entry name" value="Molybdenum cofactor biosynthesis proteins"/>
    <property type="match status" value="1"/>
</dbReference>
<keyword evidence="6" id="KW-0479">Metal-binding</keyword>
<dbReference type="SMART" id="SM00852">
    <property type="entry name" value="MoCF_biosynth"/>
    <property type="match status" value="1"/>
</dbReference>
<dbReference type="GO" id="GO:0005829">
    <property type="term" value="C:cytosol"/>
    <property type="evidence" value="ECO:0007669"/>
    <property type="project" value="TreeGrafter"/>
</dbReference>
<dbReference type="NCBIfam" id="TIGR00177">
    <property type="entry name" value="molyb_syn"/>
    <property type="match status" value="1"/>
</dbReference>
<comment type="pathway">
    <text evidence="2 6">Cofactor biosynthesis; molybdopterin biosynthesis.</text>
</comment>
<dbReference type="Proteomes" id="UP000015520">
    <property type="component" value="Unassembled WGS sequence"/>
</dbReference>
<evidence type="ECO:0000256" key="1">
    <source>
        <dbReference type="ARBA" id="ARBA00002901"/>
    </source>
</evidence>
<dbReference type="InterPro" id="IPR036135">
    <property type="entry name" value="MoeA_linker/N_sf"/>
</dbReference>
<dbReference type="Gene3D" id="2.170.190.11">
    <property type="entry name" value="Molybdopterin biosynthesis moea protein, domain 3"/>
    <property type="match status" value="1"/>
</dbReference>
<dbReference type="Pfam" id="PF03453">
    <property type="entry name" value="MoeA_N"/>
    <property type="match status" value="1"/>
</dbReference>
<dbReference type="InterPro" id="IPR038987">
    <property type="entry name" value="MoeA-like"/>
</dbReference>
<dbReference type="GO" id="GO:0006777">
    <property type="term" value="P:Mo-molybdopterin cofactor biosynthetic process"/>
    <property type="evidence" value="ECO:0007669"/>
    <property type="project" value="UniProtKB-UniRule"/>
</dbReference>
<dbReference type="Pfam" id="PF00994">
    <property type="entry name" value="MoCF_biosynth"/>
    <property type="match status" value="1"/>
</dbReference>
<evidence type="ECO:0000313" key="9">
    <source>
        <dbReference type="Proteomes" id="UP000015520"/>
    </source>
</evidence>
<dbReference type="AlphaFoldDB" id="T0JRS9"/>
<dbReference type="InterPro" id="IPR036688">
    <property type="entry name" value="MoeA_C_domain_IV_sf"/>
</dbReference>
<dbReference type="PANTHER" id="PTHR10192">
    <property type="entry name" value="MOLYBDOPTERIN BIOSYNTHESIS PROTEIN"/>
    <property type="match status" value="1"/>
</dbReference>
<dbReference type="STRING" id="1172190.M947_06155"/>
<comment type="cofactor">
    <cofactor evidence="6">
        <name>Mg(2+)</name>
        <dbReference type="ChEBI" id="CHEBI:18420"/>
    </cofactor>
</comment>
<dbReference type="InterPro" id="IPR001453">
    <property type="entry name" value="MoaB/Mog_dom"/>
</dbReference>
<dbReference type="EC" id="2.10.1.1" evidence="6"/>
<comment type="similarity">
    <text evidence="3 6">Belongs to the MoeA family.</text>
</comment>
<name>T0JRS9_9BACT</name>
<dbReference type="GO" id="GO:0046872">
    <property type="term" value="F:metal ion binding"/>
    <property type="evidence" value="ECO:0007669"/>
    <property type="project" value="UniProtKB-UniRule"/>
</dbReference>
<keyword evidence="6" id="KW-0500">Molybdenum</keyword>
<dbReference type="SUPFAM" id="SSF63867">
    <property type="entry name" value="MoeA C-terminal domain-like"/>
    <property type="match status" value="1"/>
</dbReference>
<evidence type="ECO:0000256" key="3">
    <source>
        <dbReference type="ARBA" id="ARBA00010763"/>
    </source>
</evidence>
<evidence type="ECO:0000256" key="2">
    <source>
        <dbReference type="ARBA" id="ARBA00005046"/>
    </source>
</evidence>
<accession>T0JRS9</accession>
<dbReference type="Pfam" id="PF03454">
    <property type="entry name" value="MoeA_C"/>
    <property type="match status" value="1"/>
</dbReference>
<dbReference type="OrthoDB" id="9804758at2"/>
<evidence type="ECO:0000313" key="8">
    <source>
        <dbReference type="EMBL" id="EQB39572.1"/>
    </source>
</evidence>
<comment type="catalytic activity">
    <reaction evidence="5">
        <text>adenylyl-molybdopterin + molybdate = Mo-molybdopterin + AMP + H(+)</text>
        <dbReference type="Rhea" id="RHEA:35047"/>
        <dbReference type="ChEBI" id="CHEBI:15378"/>
        <dbReference type="ChEBI" id="CHEBI:36264"/>
        <dbReference type="ChEBI" id="CHEBI:62727"/>
        <dbReference type="ChEBI" id="CHEBI:71302"/>
        <dbReference type="ChEBI" id="CHEBI:456215"/>
        <dbReference type="EC" id="2.10.1.1"/>
    </reaction>
</comment>
<dbReference type="CDD" id="cd00887">
    <property type="entry name" value="MoeA"/>
    <property type="match status" value="1"/>
</dbReference>
<keyword evidence="9" id="KW-1185">Reference proteome</keyword>
<keyword evidence="4 6" id="KW-0501">Molybdenum cofactor biosynthesis</keyword>
<evidence type="ECO:0000256" key="4">
    <source>
        <dbReference type="ARBA" id="ARBA00023150"/>
    </source>
</evidence>
<dbReference type="InterPro" id="IPR036425">
    <property type="entry name" value="MoaB/Mog-like_dom_sf"/>
</dbReference>
<dbReference type="NCBIfam" id="NF045515">
    <property type="entry name" value="Glp_gephyrin"/>
    <property type="match status" value="1"/>
</dbReference>
<comment type="function">
    <text evidence="1 6">Catalyzes the insertion of molybdate into adenylated molybdopterin with the concomitant release of AMP.</text>
</comment>
<dbReference type="SUPFAM" id="SSF63882">
    <property type="entry name" value="MoeA N-terminal region -like"/>
    <property type="match status" value="1"/>
</dbReference>
<dbReference type="PANTHER" id="PTHR10192:SF5">
    <property type="entry name" value="GEPHYRIN"/>
    <property type="match status" value="1"/>
</dbReference>
<keyword evidence="6" id="KW-0808">Transferase</keyword>
<evidence type="ECO:0000256" key="5">
    <source>
        <dbReference type="ARBA" id="ARBA00047317"/>
    </source>
</evidence>
<reference evidence="8 9" key="1">
    <citation type="submission" date="2013-07" db="EMBL/GenBank/DDBJ databases">
        <title>Sulfurimonas hongkongensis AST-10 Genome Sequencing.</title>
        <authorList>
            <person name="Cai L."/>
            <person name="Zhang T."/>
        </authorList>
    </citation>
    <scope>NUCLEOTIDE SEQUENCE [LARGE SCALE GENOMIC DNA]</scope>
    <source>
        <strain evidence="8 9">AST-10</strain>
    </source>
</reference>
<evidence type="ECO:0000256" key="6">
    <source>
        <dbReference type="RuleBase" id="RU365090"/>
    </source>
</evidence>
<dbReference type="InterPro" id="IPR005111">
    <property type="entry name" value="MoeA_C_domain_IV"/>
</dbReference>
<dbReference type="Gene3D" id="3.90.105.10">
    <property type="entry name" value="Molybdopterin biosynthesis moea protein, domain 2"/>
    <property type="match status" value="1"/>
</dbReference>
<gene>
    <name evidence="8" type="ORF">M947_06155</name>
</gene>
<dbReference type="InterPro" id="IPR005110">
    <property type="entry name" value="MoeA_linker/N"/>
</dbReference>
<proteinExistence type="inferred from homology"/>
<sequence length="403" mass="44222">MSVTILQALDFIYKNTKTKALKILPLEQALDFILAEDIYATHNLPPYNNSAMDGYAVKILDAGKCVKVEHTIFAGDDSSEVLTSGYAIKIMTGARIPEGCECIVPKEDTKECQDGVILPQNLSKGKHIRLCGEDIKKENLLLQKGQRLQAHQITLLASQGISHIKVHKKPRLALFASGNELKMHFEQVESHQLYNTNTPTLLARAKELGCEVEFIGTAEDTLDDLKEHIKSALNSDLIVTSGGASVGDADFTKEAFSFFGMETFFDKVEIKPGKPTAFGKIGNTFILNLPGNPLAATLNFELFGGSIILALSGAREKYLKGIDAKMQSEYRLKKGRISLVPGTFNGSSFEPCKKFAPGMVSPLANSNSYIMIDAGIEVLKKDEKVKVIPLRFSFTTDKQESLL</sequence>
<evidence type="ECO:0000259" key="7">
    <source>
        <dbReference type="SMART" id="SM00852"/>
    </source>
</evidence>
<protein>
    <recommendedName>
        <fullName evidence="6">Molybdopterin molybdenumtransferase</fullName>
        <ecNumber evidence="6">2.10.1.1</ecNumber>
    </recommendedName>
</protein>